<feature type="domain" description="Peptidase S8/S53" evidence="12">
    <location>
        <begin position="147"/>
        <end position="587"/>
    </location>
</feature>
<evidence type="ECO:0000256" key="11">
    <source>
        <dbReference type="SAM" id="SignalP"/>
    </source>
</evidence>
<dbReference type="Gene3D" id="2.60.40.2310">
    <property type="match status" value="1"/>
</dbReference>
<evidence type="ECO:0000256" key="10">
    <source>
        <dbReference type="PROSITE-ProRule" id="PRU01240"/>
    </source>
</evidence>
<dbReference type="InterPro" id="IPR041469">
    <property type="entry name" value="Subtilisin-like_FN3"/>
</dbReference>
<dbReference type="Gene3D" id="3.30.70.80">
    <property type="entry name" value="Peptidase S8 propeptide/proteinase inhibitor I9"/>
    <property type="match status" value="1"/>
</dbReference>
<proteinExistence type="inferred from homology"/>
<accession>A0AAV3P3Y5</accession>
<dbReference type="GO" id="GO:0004252">
    <property type="term" value="F:serine-type endopeptidase activity"/>
    <property type="evidence" value="ECO:0007669"/>
    <property type="project" value="UniProtKB-UniRule"/>
</dbReference>
<dbReference type="InterPro" id="IPR037045">
    <property type="entry name" value="S8pro/Inhibitor_I9_sf"/>
</dbReference>
<evidence type="ECO:0000256" key="1">
    <source>
        <dbReference type="ARBA" id="ARBA00004613"/>
    </source>
</evidence>
<evidence type="ECO:0000256" key="2">
    <source>
        <dbReference type="ARBA" id="ARBA00011073"/>
    </source>
</evidence>
<dbReference type="InterPro" id="IPR045051">
    <property type="entry name" value="SBT"/>
</dbReference>
<dbReference type="InterPro" id="IPR034197">
    <property type="entry name" value="Peptidases_S8_3"/>
</dbReference>
<feature type="domain" description="Inhibitor I9" evidence="13">
    <location>
        <begin position="34"/>
        <end position="123"/>
    </location>
</feature>
<dbReference type="PROSITE" id="PS51892">
    <property type="entry name" value="SUBTILASE"/>
    <property type="match status" value="1"/>
</dbReference>
<dbReference type="GO" id="GO:0006508">
    <property type="term" value="P:proteolysis"/>
    <property type="evidence" value="ECO:0007669"/>
    <property type="project" value="UniProtKB-KW"/>
</dbReference>
<evidence type="ECO:0000256" key="5">
    <source>
        <dbReference type="ARBA" id="ARBA00022729"/>
    </source>
</evidence>
<dbReference type="Gene3D" id="3.50.30.30">
    <property type="match status" value="1"/>
</dbReference>
<sequence>MEVPNKSIPLISLFAAWLLLASPTLVSASAKRSNYIVHMDKSAMPKIFSNSHHWYSSIVDSVKFASDVLVKKGEHHDNTPPEIIYTYEHVIDGFSVVLSEDELAVLKNTPGFLSSYKDQTVTIDTTYTPKFLSLNPSSGLWKASELGKGVIVGVIDSGVWPESSSFKDDGMPEIPDRWKGICESGQEFNSSLCNKKLIGVRYFNKGLKSEDPGLNISMDSGRDTRGHGTHTSSTVAGNYVENVSLFGYAPGTARGIAPRAHIAIYKVLWDEGRQASDVLAGMDQAVADGVDVISISMGFDILKLYEDPISIASFGAMEKGVFVSSSAGNDRNHNGNLHNGIPWVLTVGAGTTDRWLSGTLTLGNGRTIPGWSMFPANAFVRNFPLIYNKKISSCDSVEALSKSTPTGIIICEDIGNYTTQIGTFLNSDVHIPAAIFISEEHAIFEQSQFFAPSVVISSKDAPYVIDYAQHSPNATVTIEFQQTIFGANPNPSPAVAAYNLRGPSRSYPYILKPDLIAPGTLILAAWIPHQVTGAIWDVGLTSDYYMLSGTSMACPHASGIAALLKSVHPEWSPAAIRSAMITTANPTDNSRSPIKDIGENYEAATPLAMGAGHVDPNSALDPGLIYDVSVQDYINLLCSMNFTRNQILTITRSPNLDCSHASDDLNYPSFIVFNSLGNSNKAFIKTFERSVTNVGEGATRYKASVVAPKGSVVTVYPEELIFEQRDETQRYTLSIHYMGKEDGVVTFGSLVWEEQNGKHNVRSPIVVSHTVPMW</sequence>
<dbReference type="FunFam" id="3.40.50.200:FF:000006">
    <property type="entry name" value="Subtilisin-like protease SBT1.5"/>
    <property type="match status" value="1"/>
</dbReference>
<dbReference type="Pfam" id="PF05922">
    <property type="entry name" value="Inhibitor_I9"/>
    <property type="match status" value="1"/>
</dbReference>
<evidence type="ECO:0000256" key="9">
    <source>
        <dbReference type="PIRSR" id="PIRSR615500-1"/>
    </source>
</evidence>
<dbReference type="InterPro" id="IPR010259">
    <property type="entry name" value="S8pro/Inhibitor_I9"/>
</dbReference>
<keyword evidence="3" id="KW-0964">Secreted</keyword>
<dbReference type="InterPro" id="IPR023828">
    <property type="entry name" value="Peptidase_S8_Ser-AS"/>
</dbReference>
<dbReference type="PANTHER" id="PTHR10795">
    <property type="entry name" value="PROPROTEIN CONVERTASE SUBTILISIN/KEXIN"/>
    <property type="match status" value="1"/>
</dbReference>
<comment type="caution">
    <text evidence="15">The sequence shown here is derived from an EMBL/GenBank/DDBJ whole genome shotgun (WGS) entry which is preliminary data.</text>
</comment>
<gene>
    <name evidence="15" type="ORF">LIER_36297</name>
</gene>
<evidence type="ECO:0000259" key="13">
    <source>
        <dbReference type="Pfam" id="PF05922"/>
    </source>
</evidence>
<dbReference type="AlphaFoldDB" id="A0AAV3P3Y5"/>
<dbReference type="PRINTS" id="PR00723">
    <property type="entry name" value="SUBTILISIN"/>
</dbReference>
<evidence type="ECO:0000256" key="3">
    <source>
        <dbReference type="ARBA" id="ARBA00022525"/>
    </source>
</evidence>
<protein>
    <submittedName>
        <fullName evidence="15">Serine protease</fullName>
    </submittedName>
</protein>
<dbReference type="SUPFAM" id="SSF52743">
    <property type="entry name" value="Subtilisin-like"/>
    <property type="match status" value="1"/>
</dbReference>
<evidence type="ECO:0000259" key="12">
    <source>
        <dbReference type="Pfam" id="PF00082"/>
    </source>
</evidence>
<keyword evidence="4 10" id="KW-0645">Protease</keyword>
<dbReference type="Pfam" id="PF00082">
    <property type="entry name" value="Peptidase_S8"/>
    <property type="match status" value="1"/>
</dbReference>
<comment type="similarity">
    <text evidence="2 10">Belongs to the peptidase S8 family.</text>
</comment>
<comment type="subcellular location">
    <subcellularLocation>
        <location evidence="1">Secreted</location>
    </subcellularLocation>
</comment>
<dbReference type="InterPro" id="IPR000209">
    <property type="entry name" value="Peptidase_S8/S53_dom"/>
</dbReference>
<evidence type="ECO:0000256" key="8">
    <source>
        <dbReference type="ARBA" id="ARBA00023180"/>
    </source>
</evidence>
<keyword evidence="8" id="KW-0325">Glycoprotein</keyword>
<dbReference type="GO" id="GO:0005576">
    <property type="term" value="C:extracellular region"/>
    <property type="evidence" value="ECO:0007669"/>
    <property type="project" value="UniProtKB-SubCell"/>
</dbReference>
<evidence type="ECO:0000256" key="6">
    <source>
        <dbReference type="ARBA" id="ARBA00022801"/>
    </source>
</evidence>
<evidence type="ECO:0000256" key="7">
    <source>
        <dbReference type="ARBA" id="ARBA00022825"/>
    </source>
</evidence>
<dbReference type="InterPro" id="IPR015500">
    <property type="entry name" value="Peptidase_S8_subtilisin-rel"/>
</dbReference>
<evidence type="ECO:0000313" key="15">
    <source>
        <dbReference type="EMBL" id="GAA0146369.1"/>
    </source>
</evidence>
<dbReference type="CDD" id="cd04852">
    <property type="entry name" value="Peptidases_S8_3"/>
    <property type="match status" value="1"/>
</dbReference>
<dbReference type="InterPro" id="IPR036852">
    <property type="entry name" value="Peptidase_S8/S53_dom_sf"/>
</dbReference>
<dbReference type="FunFam" id="3.30.70.80:FF:000003">
    <property type="entry name" value="Subtilisin-like protease SBT1.9"/>
    <property type="match status" value="1"/>
</dbReference>
<keyword evidence="6 10" id="KW-0378">Hydrolase</keyword>
<dbReference type="Pfam" id="PF17766">
    <property type="entry name" value="fn3_6"/>
    <property type="match status" value="1"/>
</dbReference>
<keyword evidence="16" id="KW-1185">Reference proteome</keyword>
<feature type="active site" description="Charge relay system" evidence="9 10">
    <location>
        <position position="156"/>
    </location>
</feature>
<feature type="active site" description="Charge relay system" evidence="9 10">
    <location>
        <position position="227"/>
    </location>
</feature>
<name>A0AAV3P3Y5_LITER</name>
<feature type="domain" description="Subtilisin-like protease fibronectin type-III" evidence="14">
    <location>
        <begin position="664"/>
        <end position="767"/>
    </location>
</feature>
<dbReference type="Proteomes" id="UP001454036">
    <property type="component" value="Unassembled WGS sequence"/>
</dbReference>
<dbReference type="PROSITE" id="PS00138">
    <property type="entry name" value="SUBTILASE_SER"/>
    <property type="match status" value="1"/>
</dbReference>
<feature type="signal peptide" evidence="11">
    <location>
        <begin position="1"/>
        <end position="28"/>
    </location>
</feature>
<feature type="chain" id="PRO_5043674354" evidence="11">
    <location>
        <begin position="29"/>
        <end position="774"/>
    </location>
</feature>
<evidence type="ECO:0000259" key="14">
    <source>
        <dbReference type="Pfam" id="PF17766"/>
    </source>
</evidence>
<dbReference type="Gene3D" id="3.40.50.200">
    <property type="entry name" value="Peptidase S8/S53 domain"/>
    <property type="match status" value="1"/>
</dbReference>
<organism evidence="15 16">
    <name type="scientific">Lithospermum erythrorhizon</name>
    <name type="common">Purple gromwell</name>
    <name type="synonym">Lithospermum officinale var. erythrorhizon</name>
    <dbReference type="NCBI Taxonomy" id="34254"/>
    <lineage>
        <taxon>Eukaryota</taxon>
        <taxon>Viridiplantae</taxon>
        <taxon>Streptophyta</taxon>
        <taxon>Embryophyta</taxon>
        <taxon>Tracheophyta</taxon>
        <taxon>Spermatophyta</taxon>
        <taxon>Magnoliopsida</taxon>
        <taxon>eudicotyledons</taxon>
        <taxon>Gunneridae</taxon>
        <taxon>Pentapetalae</taxon>
        <taxon>asterids</taxon>
        <taxon>lamiids</taxon>
        <taxon>Boraginales</taxon>
        <taxon>Boraginaceae</taxon>
        <taxon>Boraginoideae</taxon>
        <taxon>Lithospermeae</taxon>
        <taxon>Lithospermum</taxon>
    </lineage>
</organism>
<feature type="active site" description="Charge relay system" evidence="9 10">
    <location>
        <position position="551"/>
    </location>
</feature>
<evidence type="ECO:0000313" key="16">
    <source>
        <dbReference type="Proteomes" id="UP001454036"/>
    </source>
</evidence>
<keyword evidence="7 10" id="KW-0720">Serine protease</keyword>
<dbReference type="EMBL" id="BAABME010016537">
    <property type="protein sequence ID" value="GAA0146369.1"/>
    <property type="molecule type" value="Genomic_DNA"/>
</dbReference>
<reference evidence="15 16" key="1">
    <citation type="submission" date="2024-01" db="EMBL/GenBank/DDBJ databases">
        <title>The complete chloroplast genome sequence of Lithospermum erythrorhizon: insights into the phylogenetic relationship among Boraginaceae species and the maternal lineages of purple gromwells.</title>
        <authorList>
            <person name="Okada T."/>
            <person name="Watanabe K."/>
        </authorList>
    </citation>
    <scope>NUCLEOTIDE SEQUENCE [LARGE SCALE GENOMIC DNA]</scope>
</reference>
<evidence type="ECO:0000256" key="4">
    <source>
        <dbReference type="ARBA" id="ARBA00022670"/>
    </source>
</evidence>
<keyword evidence="5 11" id="KW-0732">Signal</keyword>